<organism evidence="6 7">
    <name type="scientific">Beutenbergia cavernae (strain ATCC BAA-8 / DSM 12333 / CCUG 43141 / JCM 11478 / NBRC 16432 / NCIMB 13614 / HKI 0122)</name>
    <dbReference type="NCBI Taxonomy" id="471853"/>
    <lineage>
        <taxon>Bacteria</taxon>
        <taxon>Bacillati</taxon>
        <taxon>Actinomycetota</taxon>
        <taxon>Actinomycetes</taxon>
        <taxon>Micrococcales</taxon>
        <taxon>Beutenbergiaceae</taxon>
        <taxon>Beutenbergia</taxon>
    </lineage>
</organism>
<feature type="DNA-binding region" description="H-T-H motif" evidence="4">
    <location>
        <begin position="33"/>
        <end position="52"/>
    </location>
</feature>
<proteinExistence type="predicted"/>
<dbReference type="KEGG" id="bcv:Bcav_0283"/>
<evidence type="ECO:0000313" key="6">
    <source>
        <dbReference type="EMBL" id="ACQ78548.1"/>
    </source>
</evidence>
<dbReference type="InterPro" id="IPR001647">
    <property type="entry name" value="HTH_TetR"/>
</dbReference>
<keyword evidence="1" id="KW-0805">Transcription regulation</keyword>
<dbReference type="SUPFAM" id="SSF48498">
    <property type="entry name" value="Tetracyclin repressor-like, C-terminal domain"/>
    <property type="match status" value="1"/>
</dbReference>
<dbReference type="Gene3D" id="1.10.357.10">
    <property type="entry name" value="Tetracycline Repressor, domain 2"/>
    <property type="match status" value="1"/>
</dbReference>
<dbReference type="AlphaFoldDB" id="C5BW90"/>
<keyword evidence="2 4" id="KW-0238">DNA-binding</keyword>
<dbReference type="RefSeq" id="WP_012725328.1">
    <property type="nucleotide sequence ID" value="NC_012669.1"/>
</dbReference>
<sequence length="211" mass="22471">MTERSSYHHGNLREALLAAGLDATRSAGVAGLALRDLARRVGVSPNAAYRHFADRESLLGEVARRLQGDVAARMDAELEDALASARPGGSPERAALRAVGLGYIDYALEEPGWFEVAFADTPPRDPWHLVEEPGPELLPPPLARLVTALDGLVASGELAPGRRAGAEWPCWSAVHGFALLVLQGPLRAMPVHEQRRAAEQTVDAIVAGVLA</sequence>
<accession>C5BW90</accession>
<dbReference type="InterPro" id="IPR009057">
    <property type="entry name" value="Homeodomain-like_sf"/>
</dbReference>
<dbReference type="SUPFAM" id="SSF46689">
    <property type="entry name" value="Homeodomain-like"/>
    <property type="match status" value="1"/>
</dbReference>
<name>C5BW90_BEUC1</name>
<protein>
    <submittedName>
        <fullName evidence="6">Transcriptional regulator, TetR family</fullName>
    </submittedName>
</protein>
<reference evidence="6 7" key="1">
    <citation type="journal article" date="2009" name="Stand. Genomic Sci.">
        <title>Complete genome sequence of Beutenbergia cavernae type strain (HKI 0122).</title>
        <authorList>
            <person name="Land M."/>
            <person name="Pukall R."/>
            <person name="Abt B."/>
            <person name="Goker M."/>
            <person name="Rohde M."/>
            <person name="Glavina Del Rio T."/>
            <person name="Tice H."/>
            <person name="Copeland A."/>
            <person name="Cheng J.F."/>
            <person name="Lucas S."/>
            <person name="Chen F."/>
            <person name="Nolan M."/>
            <person name="Bruce D."/>
            <person name="Goodwin L."/>
            <person name="Pitluck S."/>
            <person name="Ivanova N."/>
            <person name="Mavromatis K."/>
            <person name="Ovchinnikova G."/>
            <person name="Pati A."/>
            <person name="Chen A."/>
            <person name="Palaniappan K."/>
            <person name="Hauser L."/>
            <person name="Chang Y.J."/>
            <person name="Jefferies C.C."/>
            <person name="Saunders E."/>
            <person name="Brettin T."/>
            <person name="Detter J.C."/>
            <person name="Han C."/>
            <person name="Chain P."/>
            <person name="Bristow J."/>
            <person name="Eisen J.A."/>
            <person name="Markowitz V."/>
            <person name="Hugenholtz P."/>
            <person name="Kyrpides N.C."/>
            <person name="Klenk H.P."/>
            <person name="Lapidus A."/>
        </authorList>
    </citation>
    <scope>NUCLEOTIDE SEQUENCE [LARGE SCALE GENOMIC DNA]</scope>
    <source>
        <strain evidence="7">ATCC BAA-8 / DSM 12333 / NBRC 16432</strain>
    </source>
</reference>
<feature type="domain" description="HTH tetR-type" evidence="5">
    <location>
        <begin position="10"/>
        <end position="70"/>
    </location>
</feature>
<evidence type="ECO:0000256" key="3">
    <source>
        <dbReference type="ARBA" id="ARBA00023163"/>
    </source>
</evidence>
<dbReference type="Pfam" id="PF13305">
    <property type="entry name" value="TetR_C_33"/>
    <property type="match status" value="1"/>
</dbReference>
<dbReference type="OrthoDB" id="3173376at2"/>
<dbReference type="PANTHER" id="PTHR30055">
    <property type="entry name" value="HTH-TYPE TRANSCRIPTIONAL REGULATOR RUTR"/>
    <property type="match status" value="1"/>
</dbReference>
<evidence type="ECO:0000256" key="1">
    <source>
        <dbReference type="ARBA" id="ARBA00023015"/>
    </source>
</evidence>
<evidence type="ECO:0000256" key="2">
    <source>
        <dbReference type="ARBA" id="ARBA00023125"/>
    </source>
</evidence>
<evidence type="ECO:0000256" key="4">
    <source>
        <dbReference type="PROSITE-ProRule" id="PRU00335"/>
    </source>
</evidence>
<dbReference type="HOGENOM" id="CLU_069356_40_0_11"/>
<keyword evidence="7" id="KW-1185">Reference proteome</keyword>
<dbReference type="InterPro" id="IPR050109">
    <property type="entry name" value="HTH-type_TetR-like_transc_reg"/>
</dbReference>
<dbReference type="PANTHER" id="PTHR30055:SF234">
    <property type="entry name" value="HTH-TYPE TRANSCRIPTIONAL REGULATOR BETI"/>
    <property type="match status" value="1"/>
</dbReference>
<evidence type="ECO:0000259" key="5">
    <source>
        <dbReference type="PROSITE" id="PS50977"/>
    </source>
</evidence>
<dbReference type="GO" id="GO:0000976">
    <property type="term" value="F:transcription cis-regulatory region binding"/>
    <property type="evidence" value="ECO:0007669"/>
    <property type="project" value="TreeGrafter"/>
</dbReference>
<dbReference type="STRING" id="471853.Bcav_0283"/>
<dbReference type="EMBL" id="CP001618">
    <property type="protein sequence ID" value="ACQ78548.1"/>
    <property type="molecule type" value="Genomic_DNA"/>
</dbReference>
<evidence type="ECO:0000313" key="7">
    <source>
        <dbReference type="Proteomes" id="UP000007962"/>
    </source>
</evidence>
<dbReference type="GO" id="GO:0003700">
    <property type="term" value="F:DNA-binding transcription factor activity"/>
    <property type="evidence" value="ECO:0007669"/>
    <property type="project" value="TreeGrafter"/>
</dbReference>
<dbReference type="Proteomes" id="UP000007962">
    <property type="component" value="Chromosome"/>
</dbReference>
<dbReference type="eggNOG" id="COG1309">
    <property type="taxonomic scope" value="Bacteria"/>
</dbReference>
<gene>
    <name evidence="6" type="ordered locus">Bcav_0283</name>
</gene>
<keyword evidence="3" id="KW-0804">Transcription</keyword>
<dbReference type="Pfam" id="PF00440">
    <property type="entry name" value="TetR_N"/>
    <property type="match status" value="1"/>
</dbReference>
<dbReference type="InterPro" id="IPR025996">
    <property type="entry name" value="MT1864/Rv1816-like_C"/>
</dbReference>
<dbReference type="PROSITE" id="PS50977">
    <property type="entry name" value="HTH_TETR_2"/>
    <property type="match status" value="1"/>
</dbReference>
<dbReference type="InterPro" id="IPR036271">
    <property type="entry name" value="Tet_transcr_reg_TetR-rel_C_sf"/>
</dbReference>